<evidence type="ECO:0000313" key="4">
    <source>
        <dbReference type="Proteomes" id="UP000000763"/>
    </source>
</evidence>
<reference evidence="3" key="4">
    <citation type="submission" date="2006-11" db="EMBL/GenBank/DDBJ databases">
        <title>.</title>
        <authorList>
            <person name="Buell C."/>
            <person name="Yuan Q."/>
            <person name="Ouyang S."/>
            <person name="Liu J."/>
            <person name="Wang A."/>
            <person name="Maiti R."/>
            <person name="Lin H."/>
            <person name="Zhu W."/>
            <person name="Hamilton J."/>
            <person name="Jones K."/>
            <person name="Tallon L."/>
            <person name="Feldblyum T."/>
            <person name="Tsitrin T."/>
            <person name="Bera J."/>
            <person name="Kim M."/>
            <person name="Jin S."/>
            <person name="Fadrosh D."/>
            <person name="Vuong H."/>
            <person name="Overton II L."/>
            <person name="Reardon M."/>
            <person name="Weaver B."/>
            <person name="Johri S."/>
            <person name="Lewis M."/>
            <person name="Utterback T."/>
            <person name="Van Aken S."/>
            <person name="Wortman J."/>
            <person name="Haas B."/>
            <person name="Koo H."/>
            <person name="Zismann V."/>
            <person name="Hsiao J."/>
            <person name="Iobst S."/>
            <person name="de Vazeilles A."/>
            <person name="White O."/>
            <person name="Salzberg S."/>
            <person name="Fraser C."/>
        </authorList>
    </citation>
    <scope>NUCLEOTIDE SEQUENCE</scope>
</reference>
<feature type="region of interest" description="Disordered" evidence="1">
    <location>
        <begin position="1"/>
        <end position="108"/>
    </location>
</feature>
<proteinExistence type="predicted"/>
<reference evidence="2" key="3">
    <citation type="submission" date="2006-01" db="EMBL/GenBank/DDBJ databases">
        <title>Oryza sativa chromosome 3 BAC OSJNBa0093M23 genomic sequence.</title>
        <authorList>
            <person name="Buell C.R."/>
            <person name="Yuan Q."/>
            <person name="Ouyang S."/>
            <person name="Liu J."/>
            <person name="Gansberger K."/>
            <person name="Jones K.M."/>
            <person name="Overton II L.L."/>
            <person name="Tsitrin T."/>
            <person name="Kim M.M."/>
            <person name="Bera J.J."/>
            <person name="Jin S.S."/>
            <person name="Fadrosh D.W."/>
            <person name="Tallon L.J."/>
            <person name="Koo H."/>
            <person name="Zismann V."/>
            <person name="Hsiao J."/>
            <person name="Blunt S."/>
            <person name="Vanaken S.S."/>
            <person name="Riedmuller S.B."/>
            <person name="Utterback T.T."/>
            <person name="Feldblyum T.V."/>
            <person name="Yang Q.Q."/>
            <person name="Haas B.J."/>
            <person name="Suh B.B."/>
            <person name="Peterson J.J."/>
            <person name="Quackenbush J."/>
            <person name="White O."/>
            <person name="Salzberg S.L."/>
            <person name="Fraser C.M."/>
        </authorList>
    </citation>
    <scope>NUCLEOTIDE SEQUENCE</scope>
</reference>
<reference evidence="4" key="1">
    <citation type="journal article" date="2005" name="Nature">
        <title>The map-based sequence of the rice genome.</title>
        <authorList>
            <consortium name="International rice genome sequencing project (IRGSP)"/>
            <person name="Matsumoto T."/>
            <person name="Wu J."/>
            <person name="Kanamori H."/>
            <person name="Katayose Y."/>
            <person name="Fujisawa M."/>
            <person name="Namiki N."/>
            <person name="Mizuno H."/>
            <person name="Yamamoto K."/>
            <person name="Antonio B.A."/>
            <person name="Baba T."/>
            <person name="Sakata K."/>
            <person name="Nagamura Y."/>
            <person name="Aoki H."/>
            <person name="Arikawa K."/>
            <person name="Arita K."/>
            <person name="Bito T."/>
            <person name="Chiden Y."/>
            <person name="Fujitsuka N."/>
            <person name="Fukunaka R."/>
            <person name="Hamada M."/>
            <person name="Harada C."/>
            <person name="Hayashi A."/>
            <person name="Hijishita S."/>
            <person name="Honda M."/>
            <person name="Hosokawa S."/>
            <person name="Ichikawa Y."/>
            <person name="Idonuma A."/>
            <person name="Iijima M."/>
            <person name="Ikeda M."/>
            <person name="Ikeno M."/>
            <person name="Ito K."/>
            <person name="Ito S."/>
            <person name="Ito T."/>
            <person name="Ito Y."/>
            <person name="Ito Y."/>
            <person name="Iwabuchi A."/>
            <person name="Kamiya K."/>
            <person name="Karasawa W."/>
            <person name="Kurita K."/>
            <person name="Katagiri S."/>
            <person name="Kikuta A."/>
            <person name="Kobayashi H."/>
            <person name="Kobayashi N."/>
            <person name="Machita K."/>
            <person name="Maehara T."/>
            <person name="Masukawa M."/>
            <person name="Mizubayashi T."/>
            <person name="Mukai Y."/>
            <person name="Nagasaki H."/>
            <person name="Nagata Y."/>
            <person name="Naito S."/>
            <person name="Nakashima M."/>
            <person name="Nakama Y."/>
            <person name="Nakamichi Y."/>
            <person name="Nakamura M."/>
            <person name="Meguro A."/>
            <person name="Negishi M."/>
            <person name="Ohta I."/>
            <person name="Ohta T."/>
            <person name="Okamoto M."/>
            <person name="Ono N."/>
            <person name="Saji S."/>
            <person name="Sakaguchi M."/>
            <person name="Sakai K."/>
            <person name="Shibata M."/>
            <person name="Shimokawa T."/>
            <person name="Song J."/>
            <person name="Takazaki Y."/>
            <person name="Terasawa K."/>
            <person name="Tsugane M."/>
            <person name="Tsuji K."/>
            <person name="Ueda S."/>
            <person name="Waki K."/>
            <person name="Yamagata H."/>
            <person name="Yamamoto M."/>
            <person name="Yamamoto S."/>
            <person name="Yamane H."/>
            <person name="Yoshiki S."/>
            <person name="Yoshihara R."/>
            <person name="Yukawa K."/>
            <person name="Zhong H."/>
            <person name="Yano M."/>
            <person name="Yuan Q."/>
            <person name="Ouyang S."/>
            <person name="Liu J."/>
            <person name="Jones K.M."/>
            <person name="Gansberger K."/>
            <person name="Moffat K."/>
            <person name="Hill J."/>
            <person name="Bera J."/>
            <person name="Fadrosh D."/>
            <person name="Jin S."/>
            <person name="Johri S."/>
            <person name="Kim M."/>
            <person name="Overton L."/>
            <person name="Reardon M."/>
            <person name="Tsitrin T."/>
            <person name="Vuong H."/>
            <person name="Weaver B."/>
            <person name="Ciecko A."/>
            <person name="Tallon L."/>
            <person name="Jackson J."/>
            <person name="Pai G."/>
            <person name="Aken S.V."/>
            <person name="Utterback T."/>
            <person name="Reidmuller S."/>
            <person name="Feldblyum T."/>
            <person name="Hsiao J."/>
            <person name="Zismann V."/>
            <person name="Iobst S."/>
            <person name="de Vazeille A.R."/>
            <person name="Buell C.R."/>
            <person name="Ying K."/>
            <person name="Li Y."/>
            <person name="Lu T."/>
            <person name="Huang Y."/>
            <person name="Zhao Q."/>
            <person name="Feng Q."/>
            <person name="Zhang L."/>
            <person name="Zhu J."/>
            <person name="Weng Q."/>
            <person name="Mu J."/>
            <person name="Lu Y."/>
            <person name="Fan D."/>
            <person name="Liu Y."/>
            <person name="Guan J."/>
            <person name="Zhang Y."/>
            <person name="Yu S."/>
            <person name="Liu X."/>
            <person name="Zhang Y."/>
            <person name="Hong G."/>
            <person name="Han B."/>
            <person name="Choisne N."/>
            <person name="Demange N."/>
            <person name="Orjeda G."/>
            <person name="Samain S."/>
            <person name="Cattolico L."/>
            <person name="Pelletier E."/>
            <person name="Couloux A."/>
            <person name="Segurens B."/>
            <person name="Wincker P."/>
            <person name="D'Hont A."/>
            <person name="Scarpelli C."/>
            <person name="Weissenbach J."/>
            <person name="Salanoubat M."/>
            <person name="Quetier F."/>
            <person name="Yu Y."/>
            <person name="Kim H.R."/>
            <person name="Rambo T."/>
            <person name="Currie J."/>
            <person name="Collura K."/>
            <person name="Luo M."/>
            <person name="Yang T."/>
            <person name="Ammiraju J.S.S."/>
            <person name="Engler F."/>
            <person name="Soderlund C."/>
            <person name="Wing R.A."/>
            <person name="Palmer L.E."/>
            <person name="de la Bastide M."/>
            <person name="Spiegel L."/>
            <person name="Nascimento L."/>
            <person name="Zutavern T."/>
            <person name="O'Shaughnessy A."/>
            <person name="Dike S."/>
            <person name="Dedhia N."/>
            <person name="Preston R."/>
            <person name="Balija V."/>
            <person name="McCombie W.R."/>
            <person name="Chow T."/>
            <person name="Chen H."/>
            <person name="Chung M."/>
            <person name="Chen C."/>
            <person name="Shaw J."/>
            <person name="Wu H."/>
            <person name="Hsiao K."/>
            <person name="Chao Y."/>
            <person name="Chu M."/>
            <person name="Cheng C."/>
            <person name="Hour A."/>
            <person name="Lee P."/>
            <person name="Lin S."/>
            <person name="Lin Y."/>
            <person name="Liou J."/>
            <person name="Liu S."/>
            <person name="Hsing Y."/>
            <person name="Raghuvanshi S."/>
            <person name="Mohanty A."/>
            <person name="Bharti A.K."/>
            <person name="Gaur A."/>
            <person name="Gupta V."/>
            <person name="Kumar D."/>
            <person name="Ravi V."/>
            <person name="Vij S."/>
            <person name="Kapur A."/>
            <person name="Khurana P."/>
            <person name="Khurana P."/>
            <person name="Khurana J.P."/>
            <person name="Tyagi A.K."/>
            <person name="Gaikwad K."/>
            <person name="Singh A."/>
            <person name="Dalal V."/>
            <person name="Srivastava S."/>
            <person name="Dixit A."/>
            <person name="Pal A.K."/>
            <person name="Ghazi I.A."/>
            <person name="Yadav M."/>
            <person name="Pandit A."/>
            <person name="Bhargava A."/>
            <person name="Sureshbabu K."/>
            <person name="Batra K."/>
            <person name="Sharma T.R."/>
            <person name="Mohapatra T."/>
            <person name="Singh N.K."/>
            <person name="Messing J."/>
            <person name="Nelson A.B."/>
            <person name="Fuks G."/>
            <person name="Kavchok S."/>
            <person name="Keizer G."/>
            <person name="Linton E."/>
            <person name="Llaca V."/>
            <person name="Song R."/>
            <person name="Tanyolac B."/>
            <person name="Young S."/>
            <person name="Ho-Il K."/>
            <person name="Hahn J.H."/>
            <person name="Sangsakoo G."/>
            <person name="Vanavichit A."/>
            <person name="de Mattos Luiz.A.T."/>
            <person name="Zimmer P.D."/>
            <person name="Malone G."/>
            <person name="Dellagostin O."/>
            <person name="de Oliveira A.C."/>
            <person name="Bevan M."/>
            <person name="Bancroft I."/>
            <person name="Minx P."/>
            <person name="Cordum H."/>
            <person name="Wilson R."/>
            <person name="Cheng Z."/>
            <person name="Jin W."/>
            <person name="Jiang J."/>
            <person name="Leong S.A."/>
            <person name="Iwama H."/>
            <person name="Gojobori T."/>
            <person name="Itoh T."/>
            <person name="Niimura Y."/>
            <person name="Fujii Y."/>
            <person name="Habara T."/>
            <person name="Sakai H."/>
            <person name="Sato Y."/>
            <person name="Wilson G."/>
            <person name="Kumar K."/>
            <person name="McCouch S."/>
            <person name="Juretic N."/>
            <person name="Hoen D."/>
            <person name="Wright S."/>
            <person name="Bruskiewich R."/>
            <person name="Bureau T."/>
            <person name="Miyao A."/>
            <person name="Hirochika H."/>
            <person name="Nishikawa T."/>
            <person name="Kadowaki K."/>
            <person name="Sugiura M."/>
            <person name="Burr B."/>
            <person name="Sasaki T."/>
        </authorList>
    </citation>
    <scope>NUCLEOTIDE SEQUENCE [LARGE SCALE GENOMIC DNA]</scope>
    <source>
        <strain evidence="4">cv. Nipponbare</strain>
    </source>
</reference>
<reference evidence="4" key="5">
    <citation type="journal article" date="2008" name="Nucleic Acids Res.">
        <title>The rice annotation project database (RAP-DB): 2008 update.</title>
        <authorList>
            <consortium name="The rice annotation project (RAP)"/>
        </authorList>
    </citation>
    <scope>GENOME REANNOTATION</scope>
    <source>
        <strain evidence="4">cv. Nipponbare</strain>
    </source>
</reference>
<evidence type="ECO:0000256" key="1">
    <source>
        <dbReference type="SAM" id="MobiDB-lite"/>
    </source>
</evidence>
<feature type="compositionally biased region" description="Low complexity" evidence="1">
    <location>
        <begin position="13"/>
        <end position="23"/>
    </location>
</feature>
<dbReference type="EMBL" id="AC145381">
    <property type="protein sequence ID" value="AAX95543.1"/>
    <property type="molecule type" value="Genomic_DNA"/>
</dbReference>
<dbReference type="Proteomes" id="UP000000763">
    <property type="component" value="Chromosome 3"/>
</dbReference>
<accession>Q53KY0</accession>
<organism evidence="3 4">
    <name type="scientific">Oryza sativa subsp. japonica</name>
    <name type="common">Rice</name>
    <dbReference type="NCBI Taxonomy" id="39947"/>
    <lineage>
        <taxon>Eukaryota</taxon>
        <taxon>Viridiplantae</taxon>
        <taxon>Streptophyta</taxon>
        <taxon>Embryophyta</taxon>
        <taxon>Tracheophyta</taxon>
        <taxon>Spermatophyta</taxon>
        <taxon>Magnoliopsida</taxon>
        <taxon>Liliopsida</taxon>
        <taxon>Poales</taxon>
        <taxon>Poaceae</taxon>
        <taxon>BOP clade</taxon>
        <taxon>Oryzoideae</taxon>
        <taxon>Oryzeae</taxon>
        <taxon>Oryzinae</taxon>
        <taxon>Oryza</taxon>
        <taxon>Oryza sativa</taxon>
    </lineage>
</organism>
<gene>
    <name evidence="2" type="ORF">OSJNBa0093M23.7</name>
</gene>
<dbReference type="EMBL" id="AC138001">
    <property type="protein sequence ID" value="AAP68404.1"/>
    <property type="molecule type" value="Genomic_DNA"/>
</dbReference>
<protein>
    <submittedName>
        <fullName evidence="3">Hypothetical protein</fullName>
    </submittedName>
</protein>
<dbReference type="AlphaFoldDB" id="Q53KY0"/>
<reference evidence="3" key="2">
    <citation type="submission" date="2005-04" db="EMBL/GenBank/DDBJ databases">
        <authorList>
            <person name="Buell R."/>
        </authorList>
    </citation>
    <scope>NUCLEOTIDE SEQUENCE</scope>
</reference>
<evidence type="ECO:0000313" key="2">
    <source>
        <dbReference type="EMBL" id="AAP68404.1"/>
    </source>
</evidence>
<feature type="compositionally biased region" description="Basic and acidic residues" evidence="1">
    <location>
        <begin position="27"/>
        <end position="41"/>
    </location>
</feature>
<evidence type="ECO:0000313" key="3">
    <source>
        <dbReference type="EMBL" id="AAX95543.1"/>
    </source>
</evidence>
<sequence length="144" mass="15412">MAAGNVGEEEAVVAEATTAVQRGSGDGGRRRGGDRPRWEKVRRGRPFLPLGAAADGGRPGTAWGRSCGRRGGQWCAPLSVGTDDAERRGGRPQARRYPGSKWREDGGDREEEEVVLLLLEPIIVVRQPPAPRATASPACLLYPT</sequence>
<name>Q53KY0_ORYSJ</name>